<dbReference type="GO" id="GO:0035312">
    <property type="term" value="F:5'-3' DNA exonuclease activity"/>
    <property type="evidence" value="ECO:0007669"/>
    <property type="project" value="TreeGrafter"/>
</dbReference>
<dbReference type="InterPro" id="IPR001279">
    <property type="entry name" value="Metallo-B-lactamas"/>
</dbReference>
<comment type="catalytic activity">
    <reaction evidence="1">
        <text>a beta-lactam + H2O = a substituted beta-amino acid</text>
        <dbReference type="Rhea" id="RHEA:20401"/>
        <dbReference type="ChEBI" id="CHEBI:15377"/>
        <dbReference type="ChEBI" id="CHEBI:35627"/>
        <dbReference type="ChEBI" id="CHEBI:140347"/>
        <dbReference type="EC" id="3.5.2.6"/>
    </reaction>
</comment>
<dbReference type="Ensembl" id="ENSLACT00000018144.1">
    <property type="protein sequence ID" value="ENSLACP00000018013.1"/>
    <property type="gene ID" value="ENSLACG00000015870.1"/>
</dbReference>
<keyword evidence="6" id="KW-0158">Chromosome</keyword>
<proteinExistence type="inferred from homology"/>
<dbReference type="OMA" id="TSFCYVN"/>
<evidence type="ECO:0000313" key="19">
    <source>
        <dbReference type="Ensembl" id="ENSLACP00000018013.1"/>
    </source>
</evidence>
<dbReference type="EMBL" id="AFYH01009269">
    <property type="status" value="NOT_ANNOTATED_CDS"/>
    <property type="molecule type" value="Genomic_DNA"/>
</dbReference>
<evidence type="ECO:0000256" key="10">
    <source>
        <dbReference type="ARBA" id="ARBA00022839"/>
    </source>
</evidence>
<dbReference type="Pfam" id="PF07522">
    <property type="entry name" value="DRMBL"/>
    <property type="match status" value="1"/>
</dbReference>
<evidence type="ECO:0000256" key="1">
    <source>
        <dbReference type="ARBA" id="ARBA00001526"/>
    </source>
</evidence>
<evidence type="ECO:0000256" key="14">
    <source>
        <dbReference type="ARBA" id="ARBA00039555"/>
    </source>
</evidence>
<dbReference type="CDD" id="cd16273">
    <property type="entry name" value="SNM1A-1C-like_MBL-fold"/>
    <property type="match status" value="1"/>
</dbReference>
<comment type="similarity">
    <text evidence="4">Belongs to the DNA repair metallo-beta-lactamase (DRMBL) family.</text>
</comment>
<dbReference type="Gene3D" id="3.40.50.12650">
    <property type="match status" value="1"/>
</dbReference>
<evidence type="ECO:0000313" key="20">
    <source>
        <dbReference type="Proteomes" id="UP000008672"/>
    </source>
</evidence>
<dbReference type="GO" id="GO:0000781">
    <property type="term" value="C:chromosome, telomeric region"/>
    <property type="evidence" value="ECO:0007669"/>
    <property type="project" value="UniProtKB-SubCell"/>
</dbReference>
<reference evidence="19" key="2">
    <citation type="submission" date="2025-08" db="UniProtKB">
        <authorList>
            <consortium name="Ensembl"/>
        </authorList>
    </citation>
    <scope>IDENTIFICATION</scope>
</reference>
<dbReference type="PANTHER" id="PTHR23240:SF26">
    <property type="entry name" value="5' EXONUCLEASE APOLLO"/>
    <property type="match status" value="1"/>
</dbReference>
<dbReference type="GeneTree" id="ENSGT00940000158175"/>
<comment type="subcellular location">
    <subcellularLocation>
        <location evidence="3">Chromosome</location>
        <location evidence="3">Telomere</location>
    </subcellularLocation>
    <subcellularLocation>
        <location evidence="2">Nucleus</location>
    </subcellularLocation>
</comment>
<evidence type="ECO:0000256" key="3">
    <source>
        <dbReference type="ARBA" id="ARBA00004574"/>
    </source>
</evidence>
<dbReference type="FunFam" id="3.40.50.12650:FF:000003">
    <property type="entry name" value="DNA cross-link repair 1B"/>
    <property type="match status" value="1"/>
</dbReference>
<keyword evidence="12" id="KW-0234">DNA repair</keyword>
<keyword evidence="9" id="KW-0378">Hydrolase</keyword>
<keyword evidence="8" id="KW-0227">DNA damage</keyword>
<dbReference type="InterPro" id="IPR011084">
    <property type="entry name" value="DRMBL"/>
</dbReference>
<keyword evidence="7" id="KW-0540">Nuclease</keyword>
<sequence>MNGAVIPHTPIAVDFWQIRKCPQVRLFFLSHMHSDHTVGLSSTWRNTIYCSPETGLLLSHKLKVDKKWIHPLEVGESHMLSLDEFDLVTMTVTLIDANHCPGSVMFLFEGYFGTILYTGDFRYTPKMLEQPPLNNRKQIDVLYLDNTNCHPEQTIPSREEAARQIKALIQRYPDHNVVIGLYYLGKESLLMELALNLATWIIVSPQKLEVLELLGLLDVFTTKEEGGWIRVVDQSQINYSAMVEWNKTHPTIAIIPTGREVKVLHEKIYVVPYSDHSSFQELTEFVAGLKPCSIIPVVKNHACEAYFRRYLSSKEIVCDEIQVPSSVAQFMKLGEIWKHPLPCRKVRIPNSRPRGVVFELSVEKNLPKR</sequence>
<dbReference type="Gene3D" id="3.60.15.10">
    <property type="entry name" value="Ribonuclease Z/Hydroxyacylglutathione hydrolase-like"/>
    <property type="match status" value="1"/>
</dbReference>
<evidence type="ECO:0000259" key="18">
    <source>
        <dbReference type="Pfam" id="PF12706"/>
    </source>
</evidence>
<dbReference type="Bgee" id="ENSLACG00000015870">
    <property type="expression patterns" value="Expressed in pelvic fin and 3 other cell types or tissues"/>
</dbReference>
<dbReference type="Proteomes" id="UP000008672">
    <property type="component" value="Unassembled WGS sequence"/>
</dbReference>
<dbReference type="GO" id="GO:0036297">
    <property type="term" value="P:interstrand cross-link repair"/>
    <property type="evidence" value="ECO:0007669"/>
    <property type="project" value="TreeGrafter"/>
</dbReference>
<dbReference type="GO" id="GO:0006303">
    <property type="term" value="P:double-strand break repair via nonhomologous end joining"/>
    <property type="evidence" value="ECO:0007669"/>
    <property type="project" value="TreeGrafter"/>
</dbReference>
<evidence type="ECO:0000256" key="15">
    <source>
        <dbReference type="ARBA" id="ARBA00041693"/>
    </source>
</evidence>
<organism evidence="19 20">
    <name type="scientific">Latimeria chalumnae</name>
    <name type="common">Coelacanth</name>
    <dbReference type="NCBI Taxonomy" id="7897"/>
    <lineage>
        <taxon>Eukaryota</taxon>
        <taxon>Metazoa</taxon>
        <taxon>Chordata</taxon>
        <taxon>Craniata</taxon>
        <taxon>Vertebrata</taxon>
        <taxon>Euteleostomi</taxon>
        <taxon>Coelacanthiformes</taxon>
        <taxon>Coelacanthidae</taxon>
        <taxon>Latimeria</taxon>
    </lineage>
</organism>
<keyword evidence="11" id="KW-0779">Telomere</keyword>
<dbReference type="InterPro" id="IPR036866">
    <property type="entry name" value="RibonucZ/Hydroxyglut_hydro"/>
</dbReference>
<dbReference type="EMBL" id="AFYH01009268">
    <property type="status" value="NOT_ANNOTATED_CDS"/>
    <property type="molecule type" value="Genomic_DNA"/>
</dbReference>
<evidence type="ECO:0000256" key="8">
    <source>
        <dbReference type="ARBA" id="ARBA00022763"/>
    </source>
</evidence>
<feature type="domain" description="DNA repair metallo-beta-lactamase" evidence="17">
    <location>
        <begin position="251"/>
        <end position="300"/>
    </location>
</feature>
<name>H3B7Z2_LATCH</name>
<evidence type="ECO:0000256" key="2">
    <source>
        <dbReference type="ARBA" id="ARBA00004123"/>
    </source>
</evidence>
<dbReference type="PANTHER" id="PTHR23240">
    <property type="entry name" value="DNA CROSS-LINK REPAIR PROTEIN PSO2/SNM1-RELATED"/>
    <property type="match status" value="1"/>
</dbReference>
<dbReference type="GO" id="GO:0000723">
    <property type="term" value="P:telomere maintenance"/>
    <property type="evidence" value="ECO:0007669"/>
    <property type="project" value="TreeGrafter"/>
</dbReference>
<dbReference type="GO" id="GO:0008800">
    <property type="term" value="F:beta-lactamase activity"/>
    <property type="evidence" value="ECO:0007669"/>
    <property type="project" value="UniProtKB-EC"/>
</dbReference>
<evidence type="ECO:0000259" key="17">
    <source>
        <dbReference type="Pfam" id="PF07522"/>
    </source>
</evidence>
<dbReference type="SUPFAM" id="SSF56281">
    <property type="entry name" value="Metallo-hydrolase/oxidoreductase"/>
    <property type="match status" value="1"/>
</dbReference>
<evidence type="ECO:0000256" key="5">
    <source>
        <dbReference type="ARBA" id="ARBA00012865"/>
    </source>
</evidence>
<evidence type="ECO:0000256" key="13">
    <source>
        <dbReference type="ARBA" id="ARBA00023242"/>
    </source>
</evidence>
<evidence type="ECO:0000256" key="7">
    <source>
        <dbReference type="ARBA" id="ARBA00022722"/>
    </source>
</evidence>
<dbReference type="STRING" id="7897.ENSLACP00000018013"/>
<evidence type="ECO:0000256" key="6">
    <source>
        <dbReference type="ARBA" id="ARBA00022454"/>
    </source>
</evidence>
<keyword evidence="13" id="KW-0539">Nucleus</keyword>
<evidence type="ECO:0000256" key="16">
    <source>
        <dbReference type="ARBA" id="ARBA00042738"/>
    </source>
</evidence>
<feature type="domain" description="Metallo-beta-lactamase" evidence="18">
    <location>
        <begin position="20"/>
        <end position="154"/>
    </location>
</feature>
<dbReference type="EC" id="3.5.2.6" evidence="5"/>
<dbReference type="eggNOG" id="KOG1361">
    <property type="taxonomic scope" value="Eukaryota"/>
</dbReference>
<accession>H3B7Z2</accession>
<evidence type="ECO:0000256" key="9">
    <source>
        <dbReference type="ARBA" id="ARBA00022801"/>
    </source>
</evidence>
<protein>
    <recommendedName>
        <fullName evidence="14">5' exonuclease Apollo</fullName>
        <ecNumber evidence="5">3.5.2.6</ecNumber>
    </recommendedName>
    <alternativeName>
        <fullName evidence="15">DNA cross-link repair 1B protein</fullName>
    </alternativeName>
    <alternativeName>
        <fullName evidence="16">SNM1 homolog B</fullName>
    </alternativeName>
</protein>
<keyword evidence="20" id="KW-1185">Reference proteome</keyword>
<dbReference type="GO" id="GO:0005634">
    <property type="term" value="C:nucleus"/>
    <property type="evidence" value="ECO:0007669"/>
    <property type="project" value="UniProtKB-SubCell"/>
</dbReference>
<evidence type="ECO:0000256" key="12">
    <source>
        <dbReference type="ARBA" id="ARBA00023204"/>
    </source>
</evidence>
<evidence type="ECO:0000256" key="4">
    <source>
        <dbReference type="ARBA" id="ARBA00010304"/>
    </source>
</evidence>
<keyword evidence="10" id="KW-0269">Exonuclease</keyword>
<reference evidence="19" key="3">
    <citation type="submission" date="2025-09" db="UniProtKB">
        <authorList>
            <consortium name="Ensembl"/>
        </authorList>
    </citation>
    <scope>IDENTIFICATION</scope>
</reference>
<evidence type="ECO:0000256" key="11">
    <source>
        <dbReference type="ARBA" id="ARBA00022895"/>
    </source>
</evidence>
<dbReference type="GO" id="GO:0003684">
    <property type="term" value="F:damaged DNA binding"/>
    <property type="evidence" value="ECO:0007669"/>
    <property type="project" value="TreeGrafter"/>
</dbReference>
<dbReference type="InParanoid" id="H3B7Z2"/>
<dbReference type="FunCoup" id="H3B7Z2">
    <property type="interactions" value="1511"/>
</dbReference>
<dbReference type="AlphaFoldDB" id="H3B7Z2"/>
<dbReference type="Pfam" id="PF12706">
    <property type="entry name" value="Lactamase_B_2"/>
    <property type="match status" value="1"/>
</dbReference>
<gene>
    <name evidence="19" type="primary">DCLRE1B</name>
</gene>
<reference evidence="20" key="1">
    <citation type="submission" date="2011-08" db="EMBL/GenBank/DDBJ databases">
        <title>The draft genome of Latimeria chalumnae.</title>
        <authorList>
            <person name="Di Palma F."/>
            <person name="Alfoldi J."/>
            <person name="Johnson J."/>
            <person name="Berlin A."/>
            <person name="Gnerre S."/>
            <person name="Jaffe D."/>
            <person name="MacCallum I."/>
            <person name="Young S."/>
            <person name="Walker B.J."/>
            <person name="Lander E."/>
            <person name="Lindblad-Toh K."/>
        </authorList>
    </citation>
    <scope>NUCLEOTIDE SEQUENCE [LARGE SCALE GENOMIC DNA]</scope>
    <source>
        <strain evidence="20">Wild caught</strain>
    </source>
</reference>